<evidence type="ECO:0000313" key="2">
    <source>
        <dbReference type="EMBL" id="KAK8779755.1"/>
    </source>
</evidence>
<dbReference type="EMBL" id="JARKHS020009454">
    <property type="protein sequence ID" value="KAK8779755.1"/>
    <property type="molecule type" value="Genomic_DNA"/>
</dbReference>
<feature type="signal peptide" evidence="1">
    <location>
        <begin position="1"/>
        <end position="22"/>
    </location>
</feature>
<reference evidence="2 3" key="1">
    <citation type="journal article" date="2023" name="Arcadia Sci">
        <title>De novo assembly of a long-read Amblyomma americanum tick genome.</title>
        <authorList>
            <person name="Chou S."/>
            <person name="Poskanzer K.E."/>
            <person name="Rollins M."/>
            <person name="Thuy-Boun P.S."/>
        </authorList>
    </citation>
    <scope>NUCLEOTIDE SEQUENCE [LARGE SCALE GENOMIC DNA]</scope>
    <source>
        <strain evidence="2">F_SG_1</strain>
        <tissue evidence="2">Salivary glands</tissue>
    </source>
</reference>
<organism evidence="2 3">
    <name type="scientific">Amblyomma americanum</name>
    <name type="common">Lone star tick</name>
    <dbReference type="NCBI Taxonomy" id="6943"/>
    <lineage>
        <taxon>Eukaryota</taxon>
        <taxon>Metazoa</taxon>
        <taxon>Ecdysozoa</taxon>
        <taxon>Arthropoda</taxon>
        <taxon>Chelicerata</taxon>
        <taxon>Arachnida</taxon>
        <taxon>Acari</taxon>
        <taxon>Parasitiformes</taxon>
        <taxon>Ixodida</taxon>
        <taxon>Ixodoidea</taxon>
        <taxon>Ixodidae</taxon>
        <taxon>Amblyomminae</taxon>
        <taxon>Amblyomma</taxon>
    </lineage>
</organism>
<evidence type="ECO:0008006" key="4">
    <source>
        <dbReference type="Google" id="ProtNLM"/>
    </source>
</evidence>
<name>A0AAQ4EYR5_AMBAM</name>
<sequence length="105" mass="11183">MVQINKKLILLAVALFCDLTESGLPPDSSPPIGASNLGGHRGGGLPRLFHLPPAITCPAICPPMQGLYRARCGTGCTCLRRLHGPNRRLFCVRTPIPGRAPPGFM</sequence>
<dbReference type="AlphaFoldDB" id="A0AAQ4EYR5"/>
<dbReference type="Proteomes" id="UP001321473">
    <property type="component" value="Unassembled WGS sequence"/>
</dbReference>
<feature type="chain" id="PRO_5042916738" description="Secreted protein" evidence="1">
    <location>
        <begin position="23"/>
        <end position="105"/>
    </location>
</feature>
<keyword evidence="1" id="KW-0732">Signal</keyword>
<accession>A0AAQ4EYR5</accession>
<keyword evidence="3" id="KW-1185">Reference proteome</keyword>
<protein>
    <recommendedName>
        <fullName evidence="4">Secreted protein</fullName>
    </recommendedName>
</protein>
<evidence type="ECO:0000313" key="3">
    <source>
        <dbReference type="Proteomes" id="UP001321473"/>
    </source>
</evidence>
<gene>
    <name evidence="2" type="ORF">V5799_018902</name>
</gene>
<proteinExistence type="predicted"/>
<comment type="caution">
    <text evidence="2">The sequence shown here is derived from an EMBL/GenBank/DDBJ whole genome shotgun (WGS) entry which is preliminary data.</text>
</comment>
<evidence type="ECO:0000256" key="1">
    <source>
        <dbReference type="SAM" id="SignalP"/>
    </source>
</evidence>